<dbReference type="GO" id="GO:0043372">
    <property type="term" value="P:positive regulation of CD4-positive, alpha-beta T cell differentiation"/>
    <property type="evidence" value="ECO:0007669"/>
    <property type="project" value="Ensembl"/>
</dbReference>
<reference evidence="6" key="1">
    <citation type="journal article" date="2018" name="Biotechnol. Bioeng.">
        <title>A reference genome of the Chinese hamster based on a hybrid assembly strategy.</title>
        <authorList>
            <person name="Rupp O."/>
            <person name="MacDonald M.L."/>
            <person name="Li S."/>
            <person name="Dhiman H."/>
            <person name="Polson S."/>
            <person name="Griep S."/>
            <person name="Heffner K."/>
            <person name="Hernandez I."/>
            <person name="Brinkrolf K."/>
            <person name="Jadhav V."/>
            <person name="Samoudi M."/>
            <person name="Hao H."/>
            <person name="Kingham B."/>
            <person name="Goesmann A."/>
            <person name="Betenbaugh M.J."/>
            <person name="Lewis N.E."/>
            <person name="Borth N."/>
            <person name="Lee K.H."/>
        </authorList>
    </citation>
    <scope>NUCLEOTIDE SEQUENCE [LARGE SCALE GENOMIC DNA]</scope>
    <source>
        <strain evidence="6">17A/GY</strain>
    </source>
</reference>
<reference evidence="4" key="4">
    <citation type="submission" date="2025-05" db="UniProtKB">
        <authorList>
            <consortium name="Ensembl"/>
        </authorList>
    </citation>
    <scope>IDENTIFICATION</scope>
</reference>
<evidence type="ECO:0000256" key="2">
    <source>
        <dbReference type="SAM" id="SignalP"/>
    </source>
</evidence>
<sequence length="195" mass="21199">MSQGLQLLLLGCACSLAPAMAMREVTVACSETADLPCTAPWDPQLSYTVSWAKLSEGGKERMELPQSRQNSSFEAPTKSYSLTIQNTTICSSGTYRCALQELGGQRNFSGTVILKVTGCPKEAAESPFRKYRAEAVLLCSLVIFYLTLIIFTCKFARLQSIFPDISKPGTEQAFLPVTSPSKHSGLVTLPKTETV</sequence>
<accession>A0A8C2LT91</accession>
<dbReference type="GeneID" id="100769362"/>
<keyword evidence="1" id="KW-0472">Membrane</keyword>
<evidence type="ECO:0000259" key="3">
    <source>
        <dbReference type="PROSITE" id="PS50835"/>
    </source>
</evidence>
<dbReference type="InterPro" id="IPR013106">
    <property type="entry name" value="Ig_V-set"/>
</dbReference>
<dbReference type="GeneTree" id="ENSGT00390000007302"/>
<keyword evidence="2" id="KW-0732">Signal</keyword>
<feature type="domain" description="Ig-like" evidence="3">
    <location>
        <begin position="18"/>
        <end position="109"/>
    </location>
</feature>
<dbReference type="Gene3D" id="2.60.40.10">
    <property type="entry name" value="Immunoglobulins"/>
    <property type="match status" value="1"/>
</dbReference>
<dbReference type="PANTHER" id="PTHR15193">
    <property type="entry name" value="CD83 ANTIGEN"/>
    <property type="match status" value="1"/>
</dbReference>
<dbReference type="OrthoDB" id="9422899at2759"/>
<dbReference type="GO" id="GO:0009897">
    <property type="term" value="C:external side of plasma membrane"/>
    <property type="evidence" value="ECO:0007669"/>
    <property type="project" value="Ensembl"/>
</dbReference>
<keyword evidence="6" id="KW-1185">Reference proteome</keyword>
<dbReference type="InterPro" id="IPR013783">
    <property type="entry name" value="Ig-like_fold"/>
</dbReference>
<protein>
    <submittedName>
        <fullName evidence="4 7">CD83 antigen</fullName>
    </submittedName>
</protein>
<keyword evidence="1" id="KW-0812">Transmembrane</keyword>
<name>A0A8C2LT91_CRIGR</name>
<feature type="signal peptide" evidence="2">
    <location>
        <begin position="1"/>
        <end position="21"/>
    </location>
</feature>
<evidence type="ECO:0000313" key="6">
    <source>
        <dbReference type="Proteomes" id="UP001108280"/>
    </source>
</evidence>
<dbReference type="PROSITE" id="PS50835">
    <property type="entry name" value="IG_LIKE"/>
    <property type="match status" value="1"/>
</dbReference>
<dbReference type="GO" id="GO:0043367">
    <property type="term" value="P:CD4-positive, alpha-beta T cell differentiation"/>
    <property type="evidence" value="ECO:0007669"/>
    <property type="project" value="Ensembl"/>
</dbReference>
<evidence type="ECO:0000313" key="4">
    <source>
        <dbReference type="Ensembl" id="ENSCGRP00001008272.1"/>
    </source>
</evidence>
<dbReference type="PANTHER" id="PTHR15193:SF1">
    <property type="entry name" value="CD83 ANTIGEN"/>
    <property type="match status" value="1"/>
</dbReference>
<evidence type="ECO:0000313" key="7">
    <source>
        <dbReference type="RefSeq" id="XP_027266253.1"/>
    </source>
</evidence>
<gene>
    <name evidence="4 7" type="primary">Cd83</name>
</gene>
<evidence type="ECO:0000256" key="1">
    <source>
        <dbReference type="SAM" id="Phobius"/>
    </source>
</evidence>
<proteinExistence type="predicted"/>
<dbReference type="GO" id="GO:0032733">
    <property type="term" value="P:positive regulation of interleukin-10 production"/>
    <property type="evidence" value="ECO:0007669"/>
    <property type="project" value="Ensembl"/>
</dbReference>
<evidence type="ECO:0000313" key="5">
    <source>
        <dbReference type="Proteomes" id="UP000694386"/>
    </source>
</evidence>
<keyword evidence="1" id="KW-1133">Transmembrane helix</keyword>
<organism evidence="4 5">
    <name type="scientific">Cricetulus griseus</name>
    <name type="common">Chinese hamster</name>
    <name type="synonym">Cricetulus barabensis griseus</name>
    <dbReference type="NCBI Taxonomy" id="10029"/>
    <lineage>
        <taxon>Eukaryota</taxon>
        <taxon>Metazoa</taxon>
        <taxon>Chordata</taxon>
        <taxon>Craniata</taxon>
        <taxon>Vertebrata</taxon>
        <taxon>Euteleostomi</taxon>
        <taxon>Mammalia</taxon>
        <taxon>Eutheria</taxon>
        <taxon>Euarchontoglires</taxon>
        <taxon>Glires</taxon>
        <taxon>Rodentia</taxon>
        <taxon>Myomorpha</taxon>
        <taxon>Muroidea</taxon>
        <taxon>Cricetidae</taxon>
        <taxon>Cricetinae</taxon>
        <taxon>Cricetulus</taxon>
    </lineage>
</organism>
<dbReference type="GO" id="GO:0032743">
    <property type="term" value="P:positive regulation of interleukin-2 production"/>
    <property type="evidence" value="ECO:0007669"/>
    <property type="project" value="Ensembl"/>
</dbReference>
<dbReference type="SMART" id="SM00409">
    <property type="entry name" value="IG"/>
    <property type="match status" value="1"/>
</dbReference>
<feature type="chain" id="PRO_5044678632" evidence="2">
    <location>
        <begin position="22"/>
        <end position="195"/>
    </location>
</feature>
<dbReference type="Proteomes" id="UP000694386">
    <property type="component" value="Unplaced"/>
</dbReference>
<dbReference type="AlphaFoldDB" id="A0A8C2LT91"/>
<feature type="transmembrane region" description="Helical" evidence="1">
    <location>
        <begin position="135"/>
        <end position="153"/>
    </location>
</feature>
<dbReference type="InterPro" id="IPR007110">
    <property type="entry name" value="Ig-like_dom"/>
</dbReference>
<dbReference type="CTD" id="9308"/>
<dbReference type="Ensembl" id="ENSCGRT00001012390.1">
    <property type="protein sequence ID" value="ENSCGRP00001008272.1"/>
    <property type="gene ID" value="ENSCGRG00001010584.1"/>
</dbReference>
<dbReference type="Pfam" id="PF07686">
    <property type="entry name" value="V-set"/>
    <property type="match status" value="1"/>
</dbReference>
<dbReference type="RefSeq" id="XP_027266253.1">
    <property type="nucleotide sequence ID" value="XM_027410452.2"/>
</dbReference>
<dbReference type="Proteomes" id="UP001108280">
    <property type="component" value="Chromosome 3"/>
</dbReference>
<dbReference type="KEGG" id="cge:100769362"/>
<dbReference type="GO" id="GO:0032713">
    <property type="term" value="P:negative regulation of interleukin-4 production"/>
    <property type="evidence" value="ECO:0007669"/>
    <property type="project" value="Ensembl"/>
</dbReference>
<dbReference type="InterPro" id="IPR003599">
    <property type="entry name" value="Ig_sub"/>
</dbReference>
<dbReference type="SUPFAM" id="SSF48726">
    <property type="entry name" value="Immunoglobulin"/>
    <property type="match status" value="1"/>
</dbReference>
<dbReference type="InterPro" id="IPR036179">
    <property type="entry name" value="Ig-like_dom_sf"/>
</dbReference>
<reference evidence="7" key="3">
    <citation type="submission" date="2025-04" db="UniProtKB">
        <authorList>
            <consortium name="RefSeq"/>
        </authorList>
    </citation>
    <scope>IDENTIFICATION</scope>
    <source>
        <strain evidence="7">17A/GY</strain>
        <tissue evidence="7">Liver</tissue>
    </source>
</reference>
<reference evidence="6" key="2">
    <citation type="journal article" date="2020" name="Biotechnol. Bioeng.">
        <title>Chromosome-scale scaffolds for the Chinese hamster reference genome assembly to facilitate the study of the CHO epigenome.</title>
        <authorList>
            <person name="Hilliard W."/>
            <person name="MacDonald M."/>
            <person name="Lee K.H."/>
        </authorList>
    </citation>
    <scope>NUCLEOTIDE SEQUENCE [LARGE SCALE GENOMIC DNA]</scope>
    <source>
        <strain evidence="6">17A/GY</strain>
    </source>
</reference>